<name>A0A5E4D5G2_MARMO</name>
<dbReference type="EMBL" id="WJEC01000049">
    <property type="protein sequence ID" value="KAF7486244.1"/>
    <property type="molecule type" value="Genomic_DNA"/>
</dbReference>
<proteinExistence type="predicted"/>
<reference evidence="3 4" key="1">
    <citation type="submission" date="2019-04" db="EMBL/GenBank/DDBJ databases">
        <authorList>
            <person name="Alioto T."/>
            <person name="Alioto T."/>
        </authorList>
    </citation>
    <scope>NUCLEOTIDE SEQUENCE [LARGE SCALE GENOMIC DNA]</scope>
</reference>
<feature type="compositionally biased region" description="Polar residues" evidence="1">
    <location>
        <begin position="1"/>
        <end position="22"/>
    </location>
</feature>
<reference evidence="2" key="2">
    <citation type="submission" date="2020-08" db="EMBL/GenBank/DDBJ databases">
        <authorList>
            <person name="Shumante A."/>
            <person name="Zimin A.V."/>
            <person name="Puiu D."/>
            <person name="Salzberg S.L."/>
        </authorList>
    </citation>
    <scope>NUCLEOTIDE SEQUENCE</scope>
    <source>
        <strain evidence="2">WC2-LM</strain>
        <tissue evidence="2">Liver</tissue>
    </source>
</reference>
<dbReference type="EMBL" id="CABDUW010003599">
    <property type="protein sequence ID" value="VTJ89487.1"/>
    <property type="molecule type" value="Genomic_DNA"/>
</dbReference>
<gene>
    <name evidence="2" type="ORF">GHT09_001779</name>
    <name evidence="3" type="ORF">MONAX_5E013499</name>
</gene>
<feature type="region of interest" description="Disordered" evidence="1">
    <location>
        <begin position="1"/>
        <end position="51"/>
    </location>
</feature>
<dbReference type="Proteomes" id="UP000335636">
    <property type="component" value="Unassembled WGS sequence"/>
</dbReference>
<evidence type="ECO:0000313" key="4">
    <source>
        <dbReference type="Proteomes" id="UP000335636"/>
    </source>
</evidence>
<evidence type="ECO:0000313" key="2">
    <source>
        <dbReference type="EMBL" id="KAF7486244.1"/>
    </source>
</evidence>
<sequence>MSSESDGGENFINTSGDRNSWSPGRKGEAQTPESLSICRRARGEELGRRPRLEQAQRLAGVVIA</sequence>
<feature type="compositionally biased region" description="Basic and acidic residues" evidence="1">
    <location>
        <begin position="41"/>
        <end position="51"/>
    </location>
</feature>
<organism evidence="3 4">
    <name type="scientific">Marmota monax</name>
    <name type="common">Woodchuck</name>
    <dbReference type="NCBI Taxonomy" id="9995"/>
    <lineage>
        <taxon>Eukaryota</taxon>
        <taxon>Metazoa</taxon>
        <taxon>Chordata</taxon>
        <taxon>Craniata</taxon>
        <taxon>Vertebrata</taxon>
        <taxon>Euteleostomi</taxon>
        <taxon>Mammalia</taxon>
        <taxon>Eutheria</taxon>
        <taxon>Euarchontoglires</taxon>
        <taxon>Glires</taxon>
        <taxon>Rodentia</taxon>
        <taxon>Sciuromorpha</taxon>
        <taxon>Sciuridae</taxon>
        <taxon>Xerinae</taxon>
        <taxon>Marmotini</taxon>
        <taxon>Marmota</taxon>
    </lineage>
</organism>
<keyword evidence="4" id="KW-1185">Reference proteome</keyword>
<evidence type="ECO:0000256" key="1">
    <source>
        <dbReference type="SAM" id="MobiDB-lite"/>
    </source>
</evidence>
<dbReference type="AlphaFoldDB" id="A0A5E4D5G2"/>
<protein>
    <submittedName>
        <fullName evidence="3">Uncharacterized protein</fullName>
    </submittedName>
</protein>
<evidence type="ECO:0000313" key="3">
    <source>
        <dbReference type="EMBL" id="VTJ89487.1"/>
    </source>
</evidence>
<accession>A0A5E4D5G2</accession>
<dbReference type="Proteomes" id="UP000662637">
    <property type="component" value="Unassembled WGS sequence"/>
</dbReference>